<feature type="domain" description="ThuA-like" evidence="1">
    <location>
        <begin position="3"/>
        <end position="207"/>
    </location>
</feature>
<dbReference type="AlphaFoldDB" id="A0A6B1DT65"/>
<dbReference type="EMBL" id="VXPY01000040">
    <property type="protein sequence ID" value="MYD89995.1"/>
    <property type="molecule type" value="Genomic_DNA"/>
</dbReference>
<comment type="caution">
    <text evidence="2">The sequence shown here is derived from an EMBL/GenBank/DDBJ whole genome shotgun (WGS) entry which is preliminary data.</text>
</comment>
<dbReference type="InterPro" id="IPR029062">
    <property type="entry name" value="Class_I_gatase-like"/>
</dbReference>
<dbReference type="Pfam" id="PF06283">
    <property type="entry name" value="ThuA"/>
    <property type="match status" value="1"/>
</dbReference>
<proteinExistence type="predicted"/>
<dbReference type="SUPFAM" id="SSF52317">
    <property type="entry name" value="Class I glutamine amidotransferase-like"/>
    <property type="match status" value="1"/>
</dbReference>
<reference evidence="2" key="1">
    <citation type="submission" date="2019-09" db="EMBL/GenBank/DDBJ databases">
        <title>Characterisation of the sponge microbiome using genome-centric metagenomics.</title>
        <authorList>
            <person name="Engelberts J.P."/>
            <person name="Robbins S.J."/>
            <person name="De Goeij J.M."/>
            <person name="Aranda M."/>
            <person name="Bell S.C."/>
            <person name="Webster N.S."/>
        </authorList>
    </citation>
    <scope>NUCLEOTIDE SEQUENCE</scope>
    <source>
        <strain evidence="2">SB0662_bin_9</strain>
    </source>
</reference>
<protein>
    <submittedName>
        <fullName evidence="2">ThuA domain-containing protein</fullName>
    </submittedName>
</protein>
<gene>
    <name evidence="2" type="ORF">F4Y08_06600</name>
</gene>
<accession>A0A6B1DT65</accession>
<dbReference type="InterPro" id="IPR029010">
    <property type="entry name" value="ThuA-like"/>
</dbReference>
<dbReference type="Gene3D" id="3.40.50.880">
    <property type="match status" value="1"/>
</dbReference>
<evidence type="ECO:0000259" key="1">
    <source>
        <dbReference type="Pfam" id="PF06283"/>
    </source>
</evidence>
<evidence type="ECO:0000313" key="2">
    <source>
        <dbReference type="EMBL" id="MYD89995.1"/>
    </source>
</evidence>
<organism evidence="2">
    <name type="scientific">Caldilineaceae bacterium SB0662_bin_9</name>
    <dbReference type="NCBI Taxonomy" id="2605258"/>
    <lineage>
        <taxon>Bacteria</taxon>
        <taxon>Bacillati</taxon>
        <taxon>Chloroflexota</taxon>
        <taxon>Caldilineae</taxon>
        <taxon>Caldilineales</taxon>
        <taxon>Caldilineaceae</taxon>
    </lineage>
</organism>
<name>A0A6B1DT65_9CHLR</name>
<dbReference type="PANTHER" id="PTHR40469:SF2">
    <property type="entry name" value="GALACTOSE-BINDING DOMAIN-LIKE SUPERFAMILY PROTEIN"/>
    <property type="match status" value="1"/>
</dbReference>
<sequence>MKILLLAGGAWYHDQPAHRRALMACLEPHFDVHMTHYPERALDEDLSGFDVIADYTSWWEPSEVQCQALLATVANGTGFACLHPATASWMNSREYHDMVGGTFVFHDPNKLLRVVTEPSQHYKTREGLLESSAITEGIEEFEVQDELYVVDGDMTRWRILARSQGHPVVWTKPYGKGRVFSISLGHDERALGHPSVQQLYVRGIQWAGGRLD</sequence>
<dbReference type="PANTHER" id="PTHR40469">
    <property type="entry name" value="SECRETED GLYCOSYL HYDROLASE"/>
    <property type="match status" value="1"/>
</dbReference>